<dbReference type="PANTHER" id="PTHR21311:SF0">
    <property type="entry name" value="CONSERVED OLIGOMERIC GOLGI COMPLEX SUBUNIT 8"/>
    <property type="match status" value="1"/>
</dbReference>
<dbReference type="EMBL" id="JAACJO010000011">
    <property type="protein sequence ID" value="KAF5352585.1"/>
    <property type="molecule type" value="Genomic_DNA"/>
</dbReference>
<evidence type="ECO:0000256" key="9">
    <source>
        <dbReference type="SAM" id="MobiDB-lite"/>
    </source>
</evidence>
<feature type="compositionally biased region" description="Polar residues" evidence="9">
    <location>
        <begin position="260"/>
        <end position="273"/>
    </location>
</feature>
<feature type="compositionally biased region" description="Acidic residues" evidence="9">
    <location>
        <begin position="716"/>
        <end position="746"/>
    </location>
</feature>
<dbReference type="Pfam" id="PF04124">
    <property type="entry name" value="Dor1"/>
    <property type="match status" value="2"/>
</dbReference>
<comment type="subcellular location">
    <subcellularLocation>
        <location evidence="1">Golgi apparatus membrane</location>
        <topology evidence="1">Peripheral membrane protein</topology>
    </subcellularLocation>
</comment>
<name>A0A8H5FWR6_9AGAR</name>
<dbReference type="OrthoDB" id="1661054at2759"/>
<keyword evidence="4" id="KW-0813">Transport</keyword>
<evidence type="ECO:0000256" key="2">
    <source>
        <dbReference type="ARBA" id="ARBA00006419"/>
    </source>
</evidence>
<keyword evidence="5" id="KW-0653">Protein transport</keyword>
<dbReference type="GO" id="GO:0015031">
    <property type="term" value="P:protein transport"/>
    <property type="evidence" value="ECO:0007669"/>
    <property type="project" value="UniProtKB-KW"/>
</dbReference>
<proteinExistence type="inferred from homology"/>
<feature type="region of interest" description="Disordered" evidence="9">
    <location>
        <begin position="711"/>
        <end position="746"/>
    </location>
</feature>
<evidence type="ECO:0000256" key="6">
    <source>
        <dbReference type="ARBA" id="ARBA00023034"/>
    </source>
</evidence>
<accession>A0A8H5FWR6</accession>
<evidence type="ECO:0000313" key="11">
    <source>
        <dbReference type="Proteomes" id="UP000559027"/>
    </source>
</evidence>
<sequence>MENPMPIIASPLTDVAPLVDVLTESSSSELLSTPGSKGYLSHLATLPLAELTQEPVTLQTHSHHLTSSLTSFTHASYPTFISLHENTSSFVTSIESLSSSLSNLLNSSIPTLEGSTVIWKDRTEAVLRERNKARVVLEQHEKIRDLLDIPVLIDTCVRNGYFGEALSLANHVSSLAHRAEGARDKPPPAILTSVLAEVQHSITQMHLSLLTTLYEPNRKLPALWKAVNFLRKMDAFSTEPTSSSLAPLLRPRSSSSSSSQRVTPVRGQTPNPSSEEHLALAFLIGREVYLKASLETTGRDIQRLVKQVNGGETDSDVEGIDDASKLPSKGKIKGKVKELEERDKEDLSRYLKKYIDAWREGVYDIMTQYATIFLERSPSHSDTTTNTDNDDALFSRLHTLIRTYSTRALSTHLLAILKPSLPLLTLSHLPSLLTQLNYCSTAFSRLGLDFRCMLTSGGGLFSAAILSIVKRDFETAIEKWIVRIEKAHGAMTNSGTRTASASLSRRAVGPAEMPSKWLVTPSVVDSPPLPQSKRASGGMGPAHIPPQLLASYPPLAQLTNAVLGVLNGLRLLVPRNTGAVNGKSASGDAFLSAEGVYVLLEILEGIILNQGSAKFLSYLQFAIKSLGVEDTEVGSEKFGAKETEKRIVAAVGRAFFEVFAAFVKRALVEGVYGFELEGVEKRGGKARGLNKEGNGSGESWMEKKRAFEEMVRDMFSEDETEEEEGTDEGEDDDDDDDDEGDDAQEA</sequence>
<feature type="compositionally biased region" description="Low complexity" evidence="9">
    <location>
        <begin position="242"/>
        <end position="259"/>
    </location>
</feature>
<gene>
    <name evidence="10" type="ORF">D9756_006136</name>
</gene>
<organism evidence="10 11">
    <name type="scientific">Leucocoprinus leucothites</name>
    <dbReference type="NCBI Taxonomy" id="201217"/>
    <lineage>
        <taxon>Eukaryota</taxon>
        <taxon>Fungi</taxon>
        <taxon>Dikarya</taxon>
        <taxon>Basidiomycota</taxon>
        <taxon>Agaricomycotina</taxon>
        <taxon>Agaricomycetes</taxon>
        <taxon>Agaricomycetidae</taxon>
        <taxon>Agaricales</taxon>
        <taxon>Agaricineae</taxon>
        <taxon>Agaricaceae</taxon>
        <taxon>Leucocoprinus</taxon>
    </lineage>
</organism>
<dbReference type="Proteomes" id="UP000559027">
    <property type="component" value="Unassembled WGS sequence"/>
</dbReference>
<evidence type="ECO:0000256" key="3">
    <source>
        <dbReference type="ARBA" id="ARBA00020983"/>
    </source>
</evidence>
<comment type="caution">
    <text evidence="10">The sequence shown here is derived from an EMBL/GenBank/DDBJ whole genome shotgun (WGS) entry which is preliminary data.</text>
</comment>
<feature type="region of interest" description="Disordered" evidence="9">
    <location>
        <begin position="239"/>
        <end position="273"/>
    </location>
</feature>
<reference evidence="10 11" key="1">
    <citation type="journal article" date="2020" name="ISME J.">
        <title>Uncovering the hidden diversity of litter-decomposition mechanisms in mushroom-forming fungi.</title>
        <authorList>
            <person name="Floudas D."/>
            <person name="Bentzer J."/>
            <person name="Ahren D."/>
            <person name="Johansson T."/>
            <person name="Persson P."/>
            <person name="Tunlid A."/>
        </authorList>
    </citation>
    <scope>NUCLEOTIDE SEQUENCE [LARGE SCALE GENOMIC DNA]</scope>
    <source>
        <strain evidence="10 11">CBS 146.42</strain>
    </source>
</reference>
<dbReference type="PANTHER" id="PTHR21311">
    <property type="entry name" value="CONSERVED OLIGOMERIC GOLGI COMPLEX COMPONENT 8"/>
    <property type="match status" value="1"/>
</dbReference>
<dbReference type="InterPro" id="IPR007255">
    <property type="entry name" value="COG8"/>
</dbReference>
<keyword evidence="6" id="KW-0333">Golgi apparatus</keyword>
<comment type="similarity">
    <text evidence="2">Belongs to the COG8 family.</text>
</comment>
<evidence type="ECO:0000256" key="1">
    <source>
        <dbReference type="ARBA" id="ARBA00004395"/>
    </source>
</evidence>
<evidence type="ECO:0000256" key="4">
    <source>
        <dbReference type="ARBA" id="ARBA00022448"/>
    </source>
</evidence>
<dbReference type="AlphaFoldDB" id="A0A8H5FWR6"/>
<dbReference type="GO" id="GO:0000139">
    <property type="term" value="C:Golgi membrane"/>
    <property type="evidence" value="ECO:0007669"/>
    <property type="project" value="UniProtKB-SubCell"/>
</dbReference>
<evidence type="ECO:0000256" key="7">
    <source>
        <dbReference type="ARBA" id="ARBA00023136"/>
    </source>
</evidence>
<protein>
    <recommendedName>
        <fullName evidence="3">Conserved oligomeric Golgi complex subunit 8</fullName>
    </recommendedName>
    <alternativeName>
        <fullName evidence="8">Component of oligomeric Golgi complex 8</fullName>
    </alternativeName>
</protein>
<keyword evidence="7" id="KW-0472">Membrane</keyword>
<evidence type="ECO:0000256" key="8">
    <source>
        <dbReference type="ARBA" id="ARBA00031347"/>
    </source>
</evidence>
<evidence type="ECO:0000313" key="10">
    <source>
        <dbReference type="EMBL" id="KAF5352585.1"/>
    </source>
</evidence>
<dbReference type="GO" id="GO:0017119">
    <property type="term" value="C:Golgi transport complex"/>
    <property type="evidence" value="ECO:0007669"/>
    <property type="project" value="InterPro"/>
</dbReference>
<keyword evidence="11" id="KW-1185">Reference proteome</keyword>
<evidence type="ECO:0000256" key="5">
    <source>
        <dbReference type="ARBA" id="ARBA00022927"/>
    </source>
</evidence>
<dbReference type="GO" id="GO:0006891">
    <property type="term" value="P:intra-Golgi vesicle-mediated transport"/>
    <property type="evidence" value="ECO:0007669"/>
    <property type="project" value="TreeGrafter"/>
</dbReference>